<name>E4XN84_OIKDI</name>
<organism evidence="1">
    <name type="scientific">Oikopleura dioica</name>
    <name type="common">Tunicate</name>
    <dbReference type="NCBI Taxonomy" id="34765"/>
    <lineage>
        <taxon>Eukaryota</taxon>
        <taxon>Metazoa</taxon>
        <taxon>Chordata</taxon>
        <taxon>Tunicata</taxon>
        <taxon>Appendicularia</taxon>
        <taxon>Copelata</taxon>
        <taxon>Oikopleuridae</taxon>
        <taxon>Oikopleura</taxon>
    </lineage>
</organism>
<sequence length="788" mass="87575">MYDRRLSTSYLSDGSRKTKLYMKTPDAKFYQGQFSGYFLRTGFTMLNGEYYVFGGYGASSNIFKFNGCALEQLEVTMPTQRYAGGAEVRTVVHADGSENAYICFTNWSTGASDNSRKCDSFDGTTAVSQPYVSGASTRQSSSMANYKGGLLVFGGWSYNDGTPTSLADTEIFTPEVGFSAAQPMITAANRMNSLTIGTDRVIMFGGFLEGEGITDKIFMYYNDEWSFAGNMVVANSRTTAILIGSSIIVSSGQQSGVIQQFEWDGYSISEGRIVDDVGDYRQLMQPIVIPELFEECERPTNEFVFGAPLKVTDSSYEFTALDLSLSTLDYFDTSPAYFKDVIFEMDSSQYASGYVNYKGQIYLIGGYGRIWSSIYKFTGSTTERVELSGEPYLGFGRIDGNNPVVGWQDNQERIFFCFNAFNSKKSCQTFDGSVIRNVDAETVYPHDQGCIGTFERNKEVVAIGGREAAGKTEIFDGTSWRAGPDQPNNLAQRGVAVDVGAGIITIGGYGDVNGYSAYLLTYDDMIENTKKWVDLGRLNSYYVYMSIFRFGEIIVAHRTSLPNAGIYMLTWDGNSLEDHGMQIDLGLIGGSSGIFIPKEKTKCESIFIGDTPQRDTDVEEEIIFEQQCDIRNSDAYVIKFEVECDFDKIQNTNARSYFLGTSNYNFPFRIDTTSYSDNKYAVNLFATGYETIETFYDDVRGASSLYLGEDICTTGDYMEFVIKQWADNEGIWRMTCEIDGVLMARFTSSTAPTSSSIINGRLGFATTDESSGAYRNGLGVKNFSIREY</sequence>
<gene>
    <name evidence="1" type="ORF">GSOID_T00015639001</name>
</gene>
<dbReference type="InterPro" id="IPR011043">
    <property type="entry name" value="Gal_Oxase/kelch_b-propeller"/>
</dbReference>
<dbReference type="Proteomes" id="UP000001307">
    <property type="component" value="Unassembled WGS sequence"/>
</dbReference>
<dbReference type="EMBL" id="FN653082">
    <property type="protein sequence ID" value="CBY11322.1"/>
    <property type="molecule type" value="Genomic_DNA"/>
</dbReference>
<dbReference type="Gene3D" id="2.120.10.80">
    <property type="entry name" value="Kelch-type beta propeller"/>
    <property type="match status" value="1"/>
</dbReference>
<keyword evidence="2" id="KW-1185">Reference proteome</keyword>
<protein>
    <submittedName>
        <fullName evidence="1">Uncharacterized protein</fullName>
    </submittedName>
</protein>
<dbReference type="AlphaFoldDB" id="E4XN84"/>
<dbReference type="SUPFAM" id="SSF50965">
    <property type="entry name" value="Galactose oxidase, central domain"/>
    <property type="match status" value="1"/>
</dbReference>
<dbReference type="InParanoid" id="E4XN84"/>
<accession>E4XN84</accession>
<dbReference type="SUPFAM" id="SSF117281">
    <property type="entry name" value="Kelch motif"/>
    <property type="match status" value="1"/>
</dbReference>
<dbReference type="InterPro" id="IPR015915">
    <property type="entry name" value="Kelch-typ_b-propeller"/>
</dbReference>
<evidence type="ECO:0000313" key="2">
    <source>
        <dbReference type="Proteomes" id="UP000001307"/>
    </source>
</evidence>
<proteinExistence type="predicted"/>
<reference evidence="1" key="1">
    <citation type="journal article" date="2010" name="Science">
        <title>Plasticity of animal genome architecture unmasked by rapid evolution of a pelagic tunicate.</title>
        <authorList>
            <person name="Denoeud F."/>
            <person name="Henriet S."/>
            <person name="Mungpakdee S."/>
            <person name="Aury J.M."/>
            <person name="Da Silva C."/>
            <person name="Brinkmann H."/>
            <person name="Mikhaleva J."/>
            <person name="Olsen L.C."/>
            <person name="Jubin C."/>
            <person name="Canestro C."/>
            <person name="Bouquet J.M."/>
            <person name="Danks G."/>
            <person name="Poulain J."/>
            <person name="Campsteijn C."/>
            <person name="Adamski M."/>
            <person name="Cross I."/>
            <person name="Yadetie F."/>
            <person name="Muffato M."/>
            <person name="Louis A."/>
            <person name="Butcher S."/>
            <person name="Tsagkogeorga G."/>
            <person name="Konrad A."/>
            <person name="Singh S."/>
            <person name="Jensen M.F."/>
            <person name="Cong E.H."/>
            <person name="Eikeseth-Otteraa H."/>
            <person name="Noel B."/>
            <person name="Anthouard V."/>
            <person name="Porcel B.M."/>
            <person name="Kachouri-Lafond R."/>
            <person name="Nishino A."/>
            <person name="Ugolini M."/>
            <person name="Chourrout P."/>
            <person name="Nishida H."/>
            <person name="Aasland R."/>
            <person name="Huzurbazar S."/>
            <person name="Westhof E."/>
            <person name="Delsuc F."/>
            <person name="Lehrach H."/>
            <person name="Reinhardt R."/>
            <person name="Weissenbach J."/>
            <person name="Roy S.W."/>
            <person name="Artiguenave F."/>
            <person name="Postlethwait J.H."/>
            <person name="Manak J.R."/>
            <person name="Thompson E.M."/>
            <person name="Jaillon O."/>
            <person name="Du Pasquier L."/>
            <person name="Boudinot P."/>
            <person name="Liberles D.A."/>
            <person name="Volff J.N."/>
            <person name="Philippe H."/>
            <person name="Lenhard B."/>
            <person name="Roest Crollius H."/>
            <person name="Wincker P."/>
            <person name="Chourrout D."/>
        </authorList>
    </citation>
    <scope>NUCLEOTIDE SEQUENCE [LARGE SCALE GENOMIC DNA]</scope>
</reference>
<evidence type="ECO:0000313" key="1">
    <source>
        <dbReference type="EMBL" id="CBY11322.1"/>
    </source>
</evidence>